<evidence type="ECO:0000313" key="2">
    <source>
        <dbReference type="EMBL" id="VFK78725.1"/>
    </source>
</evidence>
<proteinExistence type="predicted"/>
<feature type="region of interest" description="Disordered" evidence="1">
    <location>
        <begin position="191"/>
        <end position="214"/>
    </location>
</feature>
<reference evidence="2" key="1">
    <citation type="submission" date="2019-02" db="EMBL/GenBank/DDBJ databases">
        <authorList>
            <person name="Gruber-Vodicka R. H."/>
            <person name="Seah K. B. B."/>
        </authorList>
    </citation>
    <scope>NUCLEOTIDE SEQUENCE</scope>
    <source>
        <strain evidence="2">BECK_S127</strain>
    </source>
</reference>
<organism evidence="2">
    <name type="scientific">Candidatus Kentrum sp. SD</name>
    <dbReference type="NCBI Taxonomy" id="2126332"/>
    <lineage>
        <taxon>Bacteria</taxon>
        <taxon>Pseudomonadati</taxon>
        <taxon>Pseudomonadota</taxon>
        <taxon>Gammaproteobacteria</taxon>
        <taxon>Candidatus Kentrum</taxon>
    </lineage>
</organism>
<accession>A0A451BKB1</accession>
<name>A0A451BKB1_9GAMM</name>
<protein>
    <submittedName>
        <fullName evidence="2">Uncharacterized protein</fullName>
    </submittedName>
</protein>
<dbReference type="AlphaFoldDB" id="A0A451BKB1"/>
<gene>
    <name evidence="2" type="ORF">BECKSD772D_GA0070982_102310</name>
</gene>
<dbReference type="EMBL" id="CAADHB010000023">
    <property type="protein sequence ID" value="VFK78725.1"/>
    <property type="molecule type" value="Genomic_DNA"/>
</dbReference>
<evidence type="ECO:0000256" key="1">
    <source>
        <dbReference type="SAM" id="MobiDB-lite"/>
    </source>
</evidence>
<sequence length="214" mass="24421">MKAITIAMGLISASQSSLVPFGLSFTDFLAPGKNHSRIRMAAAPRRICSHVSIIYFRRIEKLFRMFGSCFRDLSRLEPEMLALRARTDGEVGPAHAPVPQKFFNNNYLKIKNLLLERPFLRFQDYDFHFVFRKWEENISAFHAGTEGEDRSRRARISRNIISSEAGNLMRRSLPGDEISVGISAFRAHGGEKHGAKGLSPHYRFTPQSRRRPRG</sequence>